<keyword evidence="2" id="KW-1185">Reference proteome</keyword>
<name>A0A7W7Y0E2_9GAMM</name>
<dbReference type="RefSeq" id="WP_183948281.1">
    <property type="nucleotide sequence ID" value="NZ_JACHHX010000009.1"/>
</dbReference>
<sequence>MTIKIDPRLAECLKRGNPGLSLVEVIHRAIGREAVRCGVLEMEPLPEVVIPDDAVPMTPQGVAALKAAAGL</sequence>
<protein>
    <submittedName>
        <fullName evidence="1">Uncharacterized protein</fullName>
    </submittedName>
</protein>
<evidence type="ECO:0000313" key="1">
    <source>
        <dbReference type="EMBL" id="MBB5015598.1"/>
    </source>
</evidence>
<dbReference type="AlphaFoldDB" id="A0A7W7Y0E2"/>
<dbReference type="EMBL" id="JACHHX010000009">
    <property type="protein sequence ID" value="MBB5015598.1"/>
    <property type="molecule type" value="Genomic_DNA"/>
</dbReference>
<comment type="caution">
    <text evidence="1">The sequence shown here is derived from an EMBL/GenBank/DDBJ whole genome shotgun (WGS) entry which is preliminary data.</text>
</comment>
<dbReference type="Proteomes" id="UP000519004">
    <property type="component" value="Unassembled WGS sequence"/>
</dbReference>
<proteinExistence type="predicted"/>
<accession>A0A7W7Y0E2</accession>
<evidence type="ECO:0000313" key="2">
    <source>
        <dbReference type="Proteomes" id="UP000519004"/>
    </source>
</evidence>
<reference evidence="1 2" key="1">
    <citation type="submission" date="2020-08" db="EMBL/GenBank/DDBJ databases">
        <title>Genomic Encyclopedia of Type Strains, Phase IV (KMG-IV): sequencing the most valuable type-strain genomes for metagenomic binning, comparative biology and taxonomic classification.</title>
        <authorList>
            <person name="Goeker M."/>
        </authorList>
    </citation>
    <scope>NUCLEOTIDE SEQUENCE [LARGE SCALE GENOMIC DNA]</scope>
    <source>
        <strain evidence="1 2">DSM 25897</strain>
    </source>
</reference>
<organism evidence="1 2">
    <name type="scientific">Rehaibacterium terrae</name>
    <dbReference type="NCBI Taxonomy" id="1341696"/>
    <lineage>
        <taxon>Bacteria</taxon>
        <taxon>Pseudomonadati</taxon>
        <taxon>Pseudomonadota</taxon>
        <taxon>Gammaproteobacteria</taxon>
        <taxon>Lysobacterales</taxon>
        <taxon>Lysobacteraceae</taxon>
        <taxon>Rehaibacterium</taxon>
    </lineage>
</organism>
<gene>
    <name evidence="1" type="ORF">HNQ58_001502</name>
</gene>